<dbReference type="AlphaFoldDB" id="A0A1K2ISG6"/>
<accession>A0A1K2ISG6</accession>
<proteinExistence type="predicted"/>
<evidence type="ECO:0000313" key="2">
    <source>
        <dbReference type="Proteomes" id="UP000182034"/>
    </source>
</evidence>
<dbReference type="OrthoDB" id="9899844at2"/>
<evidence type="ECO:0000313" key="1">
    <source>
        <dbReference type="EMBL" id="SFZ95254.1"/>
    </source>
</evidence>
<keyword evidence="2" id="KW-1185">Reference proteome</keyword>
<gene>
    <name evidence="1" type="ORF">SAMN05216324_10922</name>
</gene>
<dbReference type="RefSeq" id="WP_072410434.1">
    <property type="nucleotide sequence ID" value="NZ_FPKW01000009.1"/>
</dbReference>
<protein>
    <submittedName>
        <fullName evidence="1">Uncharacterized protein</fullName>
    </submittedName>
</protein>
<dbReference type="EMBL" id="FPKW01000009">
    <property type="protein sequence ID" value="SFZ95254.1"/>
    <property type="molecule type" value="Genomic_DNA"/>
</dbReference>
<reference evidence="2" key="1">
    <citation type="submission" date="2016-10" db="EMBL/GenBank/DDBJ databases">
        <authorList>
            <person name="Varghese N."/>
            <person name="Submissions S."/>
        </authorList>
    </citation>
    <scope>NUCLEOTIDE SEQUENCE [LARGE SCALE GENOMIC DNA]</scope>
    <source>
        <strain evidence="2">SUR2</strain>
    </source>
</reference>
<name>A0A1K2ISG6_9FLAO</name>
<dbReference type="STRING" id="1612149.SAMN05216324_10922"/>
<sequence>MEILPLQFVSPKVLNELGQARVLDRETWFYDETDEELELDTEKWFISSGSEQAKIDRWEVNQTSHRMRLKTGSASDGFESLDYPFAVSMIGQIGNKQNLQDYLASLQEIYLVEFREETHIAIINTTKKDQEDE</sequence>
<dbReference type="Proteomes" id="UP000182034">
    <property type="component" value="Unassembled WGS sequence"/>
</dbReference>
<organism evidence="1 2">
    <name type="scientific">Chryseobacterium limigenitum</name>
    <dbReference type="NCBI Taxonomy" id="1612149"/>
    <lineage>
        <taxon>Bacteria</taxon>
        <taxon>Pseudomonadati</taxon>
        <taxon>Bacteroidota</taxon>
        <taxon>Flavobacteriia</taxon>
        <taxon>Flavobacteriales</taxon>
        <taxon>Weeksellaceae</taxon>
        <taxon>Chryseobacterium group</taxon>
        <taxon>Chryseobacterium</taxon>
    </lineage>
</organism>